<feature type="compositionally biased region" description="Acidic residues" evidence="1">
    <location>
        <begin position="167"/>
        <end position="181"/>
    </location>
</feature>
<sequence length="413" mass="44937">MKRTFFTFNVGRGSERLRSLLVTGKTFAVLSLCSMLFFVLIGIAGTVHRQSSASPISSMKGLAAAVSSAFFADMLGMELPAFEGGGSDESLSKQQIGAFLVRMLTDINPNDPKSLLAGAMPGMNGNDSILLRGGKGTDAAVGPEDHEPIEGSGGDHHNGGDTGDASEGPDGEPPDEVEPDEPDKNGAGPEQPDKQSTGGRKVVFIYHTHNRESWYPELGGNTKDPNSSTKNITLVGKRLAKKLEEYGIGALHSDTDYPTTIPDYRWELLYKYSMKTVKEAMAANSDLTFFFDIHRDANRRKHTTVTINGKDYAQVYFIIGHRNPHWRENEKFAARIHDAIEQKYPGISRGIWGKTAASGNAEYNQSLSSNSVLIEIGGVDNTLEESYRTADALAQVIADLYWDAEKVDAAARN</sequence>
<gene>
    <name evidence="3" type="primary">spoIIP</name>
    <name evidence="3" type="ORF">PACILC2_08330</name>
</gene>
<evidence type="ECO:0000256" key="1">
    <source>
        <dbReference type="SAM" id="MobiDB-lite"/>
    </source>
</evidence>
<dbReference type="Gene3D" id="3.40.630.40">
    <property type="entry name" value="Zn-dependent exopeptidases"/>
    <property type="match status" value="1"/>
</dbReference>
<evidence type="ECO:0000313" key="4">
    <source>
        <dbReference type="Proteomes" id="UP000680304"/>
    </source>
</evidence>
<organism evidence="3 4">
    <name type="scientific">Paenibacillus cisolokensis</name>
    <dbReference type="NCBI Taxonomy" id="1658519"/>
    <lineage>
        <taxon>Bacteria</taxon>
        <taxon>Bacillati</taxon>
        <taxon>Bacillota</taxon>
        <taxon>Bacilli</taxon>
        <taxon>Bacillales</taxon>
        <taxon>Paenibacillaceae</taxon>
        <taxon>Paenibacillus</taxon>
    </lineage>
</organism>
<accession>A0ABQ4N262</accession>
<feature type="transmembrane region" description="Helical" evidence="2">
    <location>
        <begin position="20"/>
        <end position="44"/>
    </location>
</feature>
<evidence type="ECO:0000313" key="3">
    <source>
        <dbReference type="EMBL" id="GIQ62265.1"/>
    </source>
</evidence>
<keyword evidence="2" id="KW-0812">Transmembrane</keyword>
<protein>
    <submittedName>
        <fullName evidence="3">Stage II sporulation protein P</fullName>
    </submittedName>
</protein>
<feature type="compositionally biased region" description="Basic and acidic residues" evidence="1">
    <location>
        <begin position="143"/>
        <end position="159"/>
    </location>
</feature>
<dbReference type="SUPFAM" id="SSF53187">
    <property type="entry name" value="Zn-dependent exopeptidases"/>
    <property type="match status" value="1"/>
</dbReference>
<reference evidence="3 4" key="1">
    <citation type="submission" date="2021-04" db="EMBL/GenBank/DDBJ databases">
        <title>Draft genome sequence of Paenibacillus cisolokensis, LC2-13A.</title>
        <authorList>
            <person name="Uke A."/>
            <person name="Chhe C."/>
            <person name="Baramee S."/>
            <person name="Kosugi A."/>
        </authorList>
    </citation>
    <scope>NUCLEOTIDE SEQUENCE [LARGE SCALE GENOMIC DNA]</scope>
    <source>
        <strain evidence="3 4">LC2-13A</strain>
    </source>
</reference>
<feature type="region of interest" description="Disordered" evidence="1">
    <location>
        <begin position="127"/>
        <end position="199"/>
    </location>
</feature>
<dbReference type="RefSeq" id="WP_213527577.1">
    <property type="nucleotide sequence ID" value="NZ_BOVJ01000024.1"/>
</dbReference>
<comment type="caution">
    <text evidence="3">The sequence shown here is derived from an EMBL/GenBank/DDBJ whole genome shotgun (WGS) entry which is preliminary data.</text>
</comment>
<keyword evidence="2" id="KW-0472">Membrane</keyword>
<keyword evidence="4" id="KW-1185">Reference proteome</keyword>
<evidence type="ECO:0000256" key="2">
    <source>
        <dbReference type="SAM" id="Phobius"/>
    </source>
</evidence>
<dbReference type="Pfam" id="PF07454">
    <property type="entry name" value="SpoIIP"/>
    <property type="match status" value="1"/>
</dbReference>
<dbReference type="InterPro" id="IPR010897">
    <property type="entry name" value="Spore_II_P"/>
</dbReference>
<dbReference type="EMBL" id="BOVJ01000024">
    <property type="protein sequence ID" value="GIQ62265.1"/>
    <property type="molecule type" value="Genomic_DNA"/>
</dbReference>
<proteinExistence type="predicted"/>
<keyword evidence="2" id="KW-1133">Transmembrane helix</keyword>
<dbReference type="Proteomes" id="UP000680304">
    <property type="component" value="Unassembled WGS sequence"/>
</dbReference>
<dbReference type="NCBIfam" id="TIGR02867">
    <property type="entry name" value="spore_II_P"/>
    <property type="match status" value="1"/>
</dbReference>
<name>A0ABQ4N262_9BACL</name>